<dbReference type="InterPro" id="IPR000192">
    <property type="entry name" value="Aminotrans_V_dom"/>
</dbReference>
<dbReference type="PIRSF" id="PIRSF005572">
    <property type="entry name" value="NifS"/>
    <property type="match status" value="1"/>
</dbReference>
<evidence type="ECO:0000256" key="2">
    <source>
        <dbReference type="ARBA" id="ARBA00006490"/>
    </source>
</evidence>
<evidence type="ECO:0000256" key="3">
    <source>
        <dbReference type="ARBA" id="ARBA00022679"/>
    </source>
</evidence>
<dbReference type="PANTHER" id="PTHR11601">
    <property type="entry name" value="CYSTEINE DESULFURYLASE FAMILY MEMBER"/>
    <property type="match status" value="1"/>
</dbReference>
<evidence type="ECO:0000256" key="7">
    <source>
        <dbReference type="ARBA" id="ARBA00023014"/>
    </source>
</evidence>
<keyword evidence="7" id="KW-0411">Iron-sulfur</keyword>
<protein>
    <submittedName>
        <fullName evidence="10">Cysteine desulfurase</fullName>
    </submittedName>
</protein>
<comment type="cofactor">
    <cofactor evidence="1">
        <name>pyridoxal 5'-phosphate</name>
        <dbReference type="ChEBI" id="CHEBI:597326"/>
    </cofactor>
</comment>
<comment type="catalytic activity">
    <reaction evidence="8">
        <text>(sulfur carrier)-H + L-cysteine = (sulfur carrier)-SH + L-alanine</text>
        <dbReference type="Rhea" id="RHEA:43892"/>
        <dbReference type="Rhea" id="RHEA-COMP:14737"/>
        <dbReference type="Rhea" id="RHEA-COMP:14739"/>
        <dbReference type="ChEBI" id="CHEBI:29917"/>
        <dbReference type="ChEBI" id="CHEBI:35235"/>
        <dbReference type="ChEBI" id="CHEBI:57972"/>
        <dbReference type="ChEBI" id="CHEBI:64428"/>
        <dbReference type="EC" id="2.8.1.7"/>
    </reaction>
</comment>
<keyword evidence="6" id="KW-0408">Iron</keyword>
<dbReference type="InterPro" id="IPR015424">
    <property type="entry name" value="PyrdxlP-dep_Trfase"/>
</dbReference>
<evidence type="ECO:0000259" key="9">
    <source>
        <dbReference type="Pfam" id="PF00266"/>
    </source>
</evidence>
<evidence type="ECO:0000256" key="5">
    <source>
        <dbReference type="ARBA" id="ARBA00022898"/>
    </source>
</evidence>
<gene>
    <name evidence="10" type="ORF">UT78_C0006G0012</name>
</gene>
<dbReference type="Gene3D" id="3.90.1150.10">
    <property type="entry name" value="Aspartate Aminotransferase, domain 1"/>
    <property type="match status" value="1"/>
</dbReference>
<accession>A0A0G0QSU0</accession>
<keyword evidence="5" id="KW-0663">Pyridoxal phosphate</keyword>
<dbReference type="EMBL" id="LBYC01000006">
    <property type="protein sequence ID" value="KKR43238.1"/>
    <property type="molecule type" value="Genomic_DNA"/>
</dbReference>
<dbReference type="AlphaFoldDB" id="A0A0G0QSU0"/>
<dbReference type="Proteomes" id="UP000034301">
    <property type="component" value="Unassembled WGS sequence"/>
</dbReference>
<sequence>MLKSNKNQLKRRKVVYLDYASGALSAEANPGGIHEISMKEKNKLENARATITRILGAHSYEIIFTSGATEANNLAIQGIVLKFWELSSQVGAKLPKLPHIITTNIEHASVLEVCRHLEETKQAEVTYVEVERNGIVDPKKIKKAIKPNTVLVSVMYANNEIGTIQPISEIAKEVRHFNKMNSLGHRPTGEAQKVFFHTDATQAINYLPIRVEKLGVDLMSFNGAKIYGPKGVGILYVKKNTPIKKIMFGGNQEFGLRPGTENVAFATSIAKALQEVEKIKNKEFARLTKLRDYFFEQLAQIFFFSGFPATQRQSLKKGNLGELAINGDLKNRLPNNINITIPGIPSDLLVIELSARGIMAAAKSACKSGDGKASHVIEAINKDIKDTDGSLRFSLGRSTTKKDIEYTVKSLSEILQKLKRWYN</sequence>
<name>A0A0G0QSU0_9BACT</name>
<dbReference type="GO" id="GO:0046872">
    <property type="term" value="F:metal ion binding"/>
    <property type="evidence" value="ECO:0007669"/>
    <property type="project" value="UniProtKB-KW"/>
</dbReference>
<dbReference type="Pfam" id="PF00266">
    <property type="entry name" value="Aminotran_5"/>
    <property type="match status" value="1"/>
</dbReference>
<dbReference type="GO" id="GO:0031071">
    <property type="term" value="F:cysteine desulfurase activity"/>
    <property type="evidence" value="ECO:0007669"/>
    <property type="project" value="UniProtKB-EC"/>
</dbReference>
<evidence type="ECO:0000313" key="11">
    <source>
        <dbReference type="Proteomes" id="UP000034301"/>
    </source>
</evidence>
<comment type="similarity">
    <text evidence="2">Belongs to the class-V pyridoxal-phosphate-dependent aminotransferase family. NifS/IscS subfamily.</text>
</comment>
<keyword evidence="4" id="KW-0479">Metal-binding</keyword>
<evidence type="ECO:0000256" key="1">
    <source>
        <dbReference type="ARBA" id="ARBA00001933"/>
    </source>
</evidence>
<reference evidence="10 11" key="1">
    <citation type="journal article" date="2015" name="Nature">
        <title>rRNA introns, odd ribosomes, and small enigmatic genomes across a large radiation of phyla.</title>
        <authorList>
            <person name="Brown C.T."/>
            <person name="Hug L.A."/>
            <person name="Thomas B.C."/>
            <person name="Sharon I."/>
            <person name="Castelle C.J."/>
            <person name="Singh A."/>
            <person name="Wilkins M.J."/>
            <person name="Williams K.H."/>
            <person name="Banfield J.F."/>
        </authorList>
    </citation>
    <scope>NUCLEOTIDE SEQUENCE [LARGE SCALE GENOMIC DNA]</scope>
</reference>
<keyword evidence="3" id="KW-0808">Transferase</keyword>
<dbReference type="PANTHER" id="PTHR11601:SF34">
    <property type="entry name" value="CYSTEINE DESULFURASE"/>
    <property type="match status" value="1"/>
</dbReference>
<feature type="domain" description="Aminotransferase class V" evidence="9">
    <location>
        <begin position="28"/>
        <end position="406"/>
    </location>
</feature>
<evidence type="ECO:0000256" key="4">
    <source>
        <dbReference type="ARBA" id="ARBA00022723"/>
    </source>
</evidence>
<evidence type="ECO:0000256" key="8">
    <source>
        <dbReference type="ARBA" id="ARBA00050776"/>
    </source>
</evidence>
<dbReference type="InterPro" id="IPR015422">
    <property type="entry name" value="PyrdxlP-dep_Trfase_small"/>
</dbReference>
<evidence type="ECO:0000313" key="10">
    <source>
        <dbReference type="EMBL" id="KKR43238.1"/>
    </source>
</evidence>
<dbReference type="Gene3D" id="1.10.260.50">
    <property type="match status" value="1"/>
</dbReference>
<evidence type="ECO:0000256" key="6">
    <source>
        <dbReference type="ARBA" id="ARBA00023004"/>
    </source>
</evidence>
<proteinExistence type="inferred from homology"/>
<dbReference type="GO" id="GO:0051536">
    <property type="term" value="F:iron-sulfur cluster binding"/>
    <property type="evidence" value="ECO:0007669"/>
    <property type="project" value="UniProtKB-KW"/>
</dbReference>
<organism evidence="10 11">
    <name type="scientific">Candidatus Nomurabacteria bacterium GW2011_GWF2_40_12</name>
    <dbReference type="NCBI Taxonomy" id="1618776"/>
    <lineage>
        <taxon>Bacteria</taxon>
        <taxon>Candidatus Nomuraibacteriota</taxon>
    </lineage>
</organism>
<dbReference type="InterPro" id="IPR016454">
    <property type="entry name" value="Cysteine_dSase"/>
</dbReference>
<dbReference type="Gene3D" id="3.40.640.10">
    <property type="entry name" value="Type I PLP-dependent aspartate aminotransferase-like (Major domain)"/>
    <property type="match status" value="1"/>
</dbReference>
<dbReference type="PATRIC" id="fig|1618776.3.peg.350"/>
<comment type="caution">
    <text evidence="10">The sequence shown here is derived from an EMBL/GenBank/DDBJ whole genome shotgun (WGS) entry which is preliminary data.</text>
</comment>
<dbReference type="InterPro" id="IPR015421">
    <property type="entry name" value="PyrdxlP-dep_Trfase_major"/>
</dbReference>
<dbReference type="SUPFAM" id="SSF53383">
    <property type="entry name" value="PLP-dependent transferases"/>
    <property type="match status" value="1"/>
</dbReference>